<dbReference type="Proteomes" id="UP000789920">
    <property type="component" value="Unassembled WGS sequence"/>
</dbReference>
<feature type="non-terminal residue" evidence="1">
    <location>
        <position position="1"/>
    </location>
</feature>
<gene>
    <name evidence="1" type="ORF">RPERSI_LOCUS20184</name>
</gene>
<name>A0ACA9RLD7_9GLOM</name>
<evidence type="ECO:0000313" key="2">
    <source>
        <dbReference type="Proteomes" id="UP000789920"/>
    </source>
</evidence>
<organism evidence="1 2">
    <name type="scientific">Racocetra persica</name>
    <dbReference type="NCBI Taxonomy" id="160502"/>
    <lineage>
        <taxon>Eukaryota</taxon>
        <taxon>Fungi</taxon>
        <taxon>Fungi incertae sedis</taxon>
        <taxon>Mucoromycota</taxon>
        <taxon>Glomeromycotina</taxon>
        <taxon>Glomeromycetes</taxon>
        <taxon>Diversisporales</taxon>
        <taxon>Gigasporaceae</taxon>
        <taxon>Racocetra</taxon>
    </lineage>
</organism>
<keyword evidence="2" id="KW-1185">Reference proteome</keyword>
<dbReference type="EMBL" id="CAJVQC010056554">
    <property type="protein sequence ID" value="CAG8796575.1"/>
    <property type="molecule type" value="Genomic_DNA"/>
</dbReference>
<evidence type="ECO:0000313" key="1">
    <source>
        <dbReference type="EMBL" id="CAG8796575.1"/>
    </source>
</evidence>
<proteinExistence type="predicted"/>
<sequence>KNVNDIYTSKVFENAKETKRKKKLTAIEKAILRYGASKIIDLSIYIKEWFCVSDKKFISKNHESLLQIPELAAEESSFVAKIENLIRKGKVDQAYEYCMDTHIKSDKDSFLYKISKIYSNFKDRENILDFSSETTHTEIDIILKACAYIVEGLNKNLKVYSIWGESFCLLSKNTGYMNRRKCDVRSMSEFGIDVGEWKFSVKAITNKTIGDRCHSAHINQSILNRLLEYNFNDKQVKNIQVPFLQFGGTNIGKLKTAISVIKIVVETYEKVCETIENLETFHHKFDDIFNEDYHIIDKPTHFKYQYIHKPWWTPKNYLFA</sequence>
<protein>
    <submittedName>
        <fullName evidence="1">2493_t:CDS:1</fullName>
    </submittedName>
</protein>
<feature type="non-terminal residue" evidence="1">
    <location>
        <position position="320"/>
    </location>
</feature>
<comment type="caution">
    <text evidence="1">The sequence shown here is derived from an EMBL/GenBank/DDBJ whole genome shotgun (WGS) entry which is preliminary data.</text>
</comment>
<accession>A0ACA9RLD7</accession>
<reference evidence="1" key="1">
    <citation type="submission" date="2021-06" db="EMBL/GenBank/DDBJ databases">
        <authorList>
            <person name="Kallberg Y."/>
            <person name="Tangrot J."/>
            <person name="Rosling A."/>
        </authorList>
    </citation>
    <scope>NUCLEOTIDE SEQUENCE</scope>
    <source>
        <strain evidence="1">MA461A</strain>
    </source>
</reference>